<feature type="signal peptide" evidence="1">
    <location>
        <begin position="1"/>
        <end position="29"/>
    </location>
</feature>
<dbReference type="InterPro" id="IPR011990">
    <property type="entry name" value="TPR-like_helical_dom_sf"/>
</dbReference>
<dbReference type="EMBL" id="JABFCR010000006">
    <property type="protein sequence ID" value="NNU33274.1"/>
    <property type="molecule type" value="Genomic_DNA"/>
</dbReference>
<feature type="chain" id="PRO_5045146347" description="SusD-like N-terminal domain-containing protein" evidence="1">
    <location>
        <begin position="30"/>
        <end position="323"/>
    </location>
</feature>
<evidence type="ECO:0000259" key="2">
    <source>
        <dbReference type="Pfam" id="PF14322"/>
    </source>
</evidence>
<protein>
    <recommendedName>
        <fullName evidence="2">SusD-like N-terminal domain-containing protein</fullName>
    </recommendedName>
</protein>
<dbReference type="SUPFAM" id="SSF48452">
    <property type="entry name" value="TPR-like"/>
    <property type="match status" value="1"/>
</dbReference>
<evidence type="ECO:0000313" key="3">
    <source>
        <dbReference type="EMBL" id="NNU33274.1"/>
    </source>
</evidence>
<evidence type="ECO:0000256" key="1">
    <source>
        <dbReference type="SAM" id="SignalP"/>
    </source>
</evidence>
<keyword evidence="1" id="KW-0732">Signal</keyword>
<organism evidence="3 4">
    <name type="scientific">Mucilaginibacter humi</name>
    <dbReference type="NCBI Taxonomy" id="2732510"/>
    <lineage>
        <taxon>Bacteria</taxon>
        <taxon>Pseudomonadati</taxon>
        <taxon>Bacteroidota</taxon>
        <taxon>Sphingobacteriia</taxon>
        <taxon>Sphingobacteriales</taxon>
        <taxon>Sphingobacteriaceae</taxon>
        <taxon>Mucilaginibacter</taxon>
    </lineage>
</organism>
<sequence>MKRFTVLTNKWKWLCCCILFLTMSVSCNKQLKEVPYSFLGEDNSYQSAADAVTAINGVYDRLRSIYGMPMLILSDMNGEEMNIRPDGGANVVEIDKNTYTSANGNFDGFYTNCYLIIDRANRLLKNVPRITMNETQKGQILGEAKFLRALIYFDLVQAFGDVPLITAPTSDVVNVAIARTPATAVYAQIVKDLKEADAANLPVKYTASGEIGRATSGAVKSILAKVYLTQKDWTNAAAKAKEVIDGNAYSLFPDYKDIFPPANKNGREHIFSVQYSCVKSSYGSSMGLNFAIFFSWPIQQSGGSCRAEELFASSYYPDDYRKK</sequence>
<feature type="domain" description="SusD-like N-terminal" evidence="2">
    <location>
        <begin position="88"/>
        <end position="228"/>
    </location>
</feature>
<keyword evidence="4" id="KW-1185">Reference proteome</keyword>
<accession>A0ABX1W230</accession>
<dbReference type="Gene3D" id="1.25.40.390">
    <property type="match status" value="1"/>
</dbReference>
<reference evidence="3 4" key="1">
    <citation type="submission" date="2020-05" db="EMBL/GenBank/DDBJ databases">
        <authorList>
            <person name="Khan S.A."/>
            <person name="Jeon C.O."/>
            <person name="Chun B.H."/>
        </authorList>
    </citation>
    <scope>NUCLEOTIDE SEQUENCE [LARGE SCALE GENOMIC DNA]</scope>
    <source>
        <strain evidence="3 4">S1162</strain>
    </source>
</reference>
<dbReference type="Pfam" id="PF14322">
    <property type="entry name" value="SusD-like_3"/>
    <property type="match status" value="1"/>
</dbReference>
<dbReference type="Proteomes" id="UP000566071">
    <property type="component" value="Unassembled WGS sequence"/>
</dbReference>
<dbReference type="InterPro" id="IPR033985">
    <property type="entry name" value="SusD-like_N"/>
</dbReference>
<gene>
    <name evidence="3" type="ORF">HK413_02195</name>
</gene>
<name>A0ABX1W230_9SPHI</name>
<proteinExistence type="predicted"/>
<dbReference type="PROSITE" id="PS51257">
    <property type="entry name" value="PROKAR_LIPOPROTEIN"/>
    <property type="match status" value="1"/>
</dbReference>
<comment type="caution">
    <text evidence="3">The sequence shown here is derived from an EMBL/GenBank/DDBJ whole genome shotgun (WGS) entry which is preliminary data.</text>
</comment>
<evidence type="ECO:0000313" key="4">
    <source>
        <dbReference type="Proteomes" id="UP000566071"/>
    </source>
</evidence>